<dbReference type="EMBL" id="LAZR01000051">
    <property type="protein sequence ID" value="KKN98617.1"/>
    <property type="molecule type" value="Genomic_DNA"/>
</dbReference>
<protein>
    <submittedName>
        <fullName evidence="1">Uncharacterized protein</fullName>
    </submittedName>
</protein>
<evidence type="ECO:0000313" key="1">
    <source>
        <dbReference type="EMBL" id="KKN98617.1"/>
    </source>
</evidence>
<reference evidence="1" key="1">
    <citation type="journal article" date="2015" name="Nature">
        <title>Complex archaea that bridge the gap between prokaryotes and eukaryotes.</title>
        <authorList>
            <person name="Spang A."/>
            <person name="Saw J.H."/>
            <person name="Jorgensen S.L."/>
            <person name="Zaremba-Niedzwiedzka K."/>
            <person name="Martijn J."/>
            <person name="Lind A.E."/>
            <person name="van Eijk R."/>
            <person name="Schleper C."/>
            <person name="Guy L."/>
            <person name="Ettema T.J."/>
        </authorList>
    </citation>
    <scope>NUCLEOTIDE SEQUENCE</scope>
</reference>
<sequence>MKTYMCYLIFSESGIKRQTRNKPSLKAGEYAVQVKLNLPKGFLNRAFPVASVTIPENAIVEPEVEVSVVKETKPKQKKKG</sequence>
<proteinExistence type="predicted"/>
<accession>A0A0F9VFQ0</accession>
<name>A0A0F9VFQ0_9ZZZZ</name>
<dbReference type="AlphaFoldDB" id="A0A0F9VFQ0"/>
<comment type="caution">
    <text evidence="1">The sequence shown here is derived from an EMBL/GenBank/DDBJ whole genome shotgun (WGS) entry which is preliminary data.</text>
</comment>
<organism evidence="1">
    <name type="scientific">marine sediment metagenome</name>
    <dbReference type="NCBI Taxonomy" id="412755"/>
    <lineage>
        <taxon>unclassified sequences</taxon>
        <taxon>metagenomes</taxon>
        <taxon>ecological metagenomes</taxon>
    </lineage>
</organism>
<gene>
    <name evidence="1" type="ORF">LCGC14_0147290</name>
</gene>